<feature type="transmembrane region" description="Helical" evidence="10">
    <location>
        <begin position="12"/>
        <end position="36"/>
    </location>
</feature>
<dbReference type="Proteomes" id="UP000180254">
    <property type="component" value="Unassembled WGS sequence"/>
</dbReference>
<dbReference type="GO" id="GO:0015297">
    <property type="term" value="F:antiporter activity"/>
    <property type="evidence" value="ECO:0007669"/>
    <property type="project" value="InterPro"/>
</dbReference>
<evidence type="ECO:0000256" key="9">
    <source>
        <dbReference type="ARBA" id="ARBA00023251"/>
    </source>
</evidence>
<feature type="transmembrane region" description="Helical" evidence="10">
    <location>
        <begin position="169"/>
        <end position="188"/>
    </location>
</feature>
<feature type="transmembrane region" description="Helical" evidence="10">
    <location>
        <begin position="357"/>
        <end position="376"/>
    </location>
</feature>
<feature type="transmembrane region" description="Helical" evidence="10">
    <location>
        <begin position="416"/>
        <end position="436"/>
    </location>
</feature>
<organism evidence="11 12">
    <name type="scientific">Andreesenia angusta</name>
    <dbReference type="NCBI Taxonomy" id="39480"/>
    <lineage>
        <taxon>Bacteria</taxon>
        <taxon>Bacillati</taxon>
        <taxon>Bacillota</taxon>
        <taxon>Tissierellia</taxon>
        <taxon>Tissierellales</taxon>
        <taxon>Gottschalkiaceae</taxon>
        <taxon>Andreesenia</taxon>
    </lineage>
</organism>
<gene>
    <name evidence="11" type="primary">mepA_2</name>
    <name evidence="11" type="ORF">EUAN_17920</name>
</gene>
<comment type="subcellular location">
    <subcellularLocation>
        <location evidence="1">Cell membrane</location>
        <topology evidence="1">Multi-pass membrane protein</topology>
    </subcellularLocation>
</comment>
<feature type="transmembrane region" description="Helical" evidence="10">
    <location>
        <begin position="271"/>
        <end position="294"/>
    </location>
</feature>
<evidence type="ECO:0000256" key="10">
    <source>
        <dbReference type="SAM" id="Phobius"/>
    </source>
</evidence>
<feature type="transmembrane region" description="Helical" evidence="10">
    <location>
        <begin position="94"/>
        <end position="116"/>
    </location>
</feature>
<feature type="transmembrane region" description="Helical" evidence="10">
    <location>
        <begin position="388"/>
        <end position="410"/>
    </location>
</feature>
<protein>
    <recommendedName>
        <fullName evidence="3">Multidrug export protein MepA</fullName>
    </recommendedName>
</protein>
<dbReference type="AlphaFoldDB" id="A0A1S1V7V9"/>
<evidence type="ECO:0000313" key="11">
    <source>
        <dbReference type="EMBL" id="OHW61789.1"/>
    </source>
</evidence>
<dbReference type="InterPro" id="IPR048279">
    <property type="entry name" value="MdtK-like"/>
</dbReference>
<dbReference type="GO" id="GO:0042910">
    <property type="term" value="F:xenobiotic transmembrane transporter activity"/>
    <property type="evidence" value="ECO:0007669"/>
    <property type="project" value="InterPro"/>
</dbReference>
<dbReference type="PANTHER" id="PTHR43823:SF3">
    <property type="entry name" value="MULTIDRUG EXPORT PROTEIN MEPA"/>
    <property type="match status" value="1"/>
</dbReference>
<keyword evidence="9" id="KW-0046">Antibiotic resistance</keyword>
<keyword evidence="4" id="KW-0813">Transport</keyword>
<feature type="transmembrane region" description="Helical" evidence="10">
    <location>
        <begin position="136"/>
        <end position="157"/>
    </location>
</feature>
<name>A0A1S1V7V9_9FIRM</name>
<feature type="transmembrane region" description="Helical" evidence="10">
    <location>
        <begin position="194"/>
        <end position="215"/>
    </location>
</feature>
<evidence type="ECO:0000256" key="3">
    <source>
        <dbReference type="ARBA" id="ARBA00022106"/>
    </source>
</evidence>
<dbReference type="OrthoDB" id="9811110at2"/>
<dbReference type="RefSeq" id="WP_071063785.1">
    <property type="nucleotide sequence ID" value="NZ_MKIE01000007.1"/>
</dbReference>
<dbReference type="CDD" id="cd13143">
    <property type="entry name" value="MATE_MepA_like"/>
    <property type="match status" value="1"/>
</dbReference>
<comment type="similarity">
    <text evidence="2">Belongs to the multi antimicrobial extrusion (MATE) (TC 2.A.66.1) family. MepA subfamily.</text>
</comment>
<evidence type="ECO:0000256" key="7">
    <source>
        <dbReference type="ARBA" id="ARBA00022989"/>
    </source>
</evidence>
<comment type="caution">
    <text evidence="11">The sequence shown here is derived from an EMBL/GenBank/DDBJ whole genome shotgun (WGS) entry which is preliminary data.</text>
</comment>
<evidence type="ECO:0000256" key="1">
    <source>
        <dbReference type="ARBA" id="ARBA00004651"/>
    </source>
</evidence>
<feature type="transmembrane region" description="Helical" evidence="10">
    <location>
        <begin position="56"/>
        <end position="82"/>
    </location>
</feature>
<evidence type="ECO:0000256" key="5">
    <source>
        <dbReference type="ARBA" id="ARBA00022475"/>
    </source>
</evidence>
<dbReference type="PANTHER" id="PTHR43823">
    <property type="entry name" value="SPORULATION PROTEIN YKVU"/>
    <property type="match status" value="1"/>
</dbReference>
<dbReference type="GO" id="GO:0046677">
    <property type="term" value="P:response to antibiotic"/>
    <property type="evidence" value="ECO:0007669"/>
    <property type="project" value="UniProtKB-KW"/>
</dbReference>
<proteinExistence type="inferred from homology"/>
<keyword evidence="8 10" id="KW-0472">Membrane</keyword>
<dbReference type="EMBL" id="MKIE01000007">
    <property type="protein sequence ID" value="OHW61789.1"/>
    <property type="molecule type" value="Genomic_DNA"/>
</dbReference>
<evidence type="ECO:0000256" key="2">
    <source>
        <dbReference type="ARBA" id="ARBA00008417"/>
    </source>
</evidence>
<evidence type="ECO:0000313" key="12">
    <source>
        <dbReference type="Proteomes" id="UP000180254"/>
    </source>
</evidence>
<dbReference type="InterPro" id="IPR002528">
    <property type="entry name" value="MATE_fam"/>
</dbReference>
<keyword evidence="7 10" id="KW-1133">Transmembrane helix</keyword>
<dbReference type="Pfam" id="PF01554">
    <property type="entry name" value="MatE"/>
    <property type="match status" value="2"/>
</dbReference>
<keyword evidence="5" id="KW-1003">Cell membrane</keyword>
<evidence type="ECO:0000256" key="6">
    <source>
        <dbReference type="ARBA" id="ARBA00022692"/>
    </source>
</evidence>
<dbReference type="PIRSF" id="PIRSF006603">
    <property type="entry name" value="DinF"/>
    <property type="match status" value="1"/>
</dbReference>
<keyword evidence="6 10" id="KW-0812">Transmembrane</keyword>
<reference evidence="11 12" key="1">
    <citation type="submission" date="2016-09" db="EMBL/GenBank/DDBJ databases">
        <title>Genome sequence of Eubacterium angustum.</title>
        <authorList>
            <person name="Poehlein A."/>
            <person name="Daniel R."/>
        </authorList>
    </citation>
    <scope>NUCLEOTIDE SEQUENCE [LARGE SCALE GENOMIC DNA]</scope>
    <source>
        <strain evidence="11 12">DSM 1989</strain>
    </source>
</reference>
<keyword evidence="12" id="KW-1185">Reference proteome</keyword>
<feature type="transmembrane region" description="Helical" evidence="10">
    <location>
        <begin position="315"/>
        <end position="337"/>
    </location>
</feature>
<evidence type="ECO:0000256" key="8">
    <source>
        <dbReference type="ARBA" id="ARBA00023136"/>
    </source>
</evidence>
<dbReference type="NCBIfam" id="TIGR00797">
    <property type="entry name" value="matE"/>
    <property type="match status" value="1"/>
</dbReference>
<feature type="transmembrane region" description="Helical" evidence="10">
    <location>
        <begin position="235"/>
        <end position="259"/>
    </location>
</feature>
<dbReference type="InterPro" id="IPR051327">
    <property type="entry name" value="MATE_MepA_subfamily"/>
</dbReference>
<dbReference type="GO" id="GO:0005886">
    <property type="term" value="C:plasma membrane"/>
    <property type="evidence" value="ECO:0007669"/>
    <property type="project" value="UniProtKB-SubCell"/>
</dbReference>
<dbReference type="STRING" id="39480.EUAN_17920"/>
<sequence>MDSSKQLGEERILHLIVKFSIPAIVGMLVNAIYNVVDRIFIGNFVGPEAFAGTIVAYPYMMIVIAFGMLIGIGATSLVSIRLGQNKRDEAERILGNGFSLLVITAILLSVVTFIFLEPILRAFGASDITLPYASEYLRIILFGFGFQLIGFGMNNFIRAEGRPSIAMKTMLIGAILNIILDAVFMIWFDMGIKGAALATVIAQFISMVWVLRYFFCELSLLKLKRENIPLRFDVVGGILSLGSAQFSIQLANSVITLLFNRSFGQYGGDLAISAFGVVNSLSVMILMPMFGINQGAQPIIGYNYGAKKYDRVKKALKLAILGATALSVLGFVLAQTVPEFLASFFSDSEEVTSSAAHGIRTFFLVFPIVGFQIISSNYFQATGKPKKAFFLSMSRQVIMLVPAILLLPKFFGVDGIWYAMPVADAISSVLTGVLLFRDIRALN</sequence>
<accession>A0A1S1V7V9</accession>
<dbReference type="InterPro" id="IPR045070">
    <property type="entry name" value="MATE_MepA-like"/>
</dbReference>
<evidence type="ECO:0000256" key="4">
    <source>
        <dbReference type="ARBA" id="ARBA00022448"/>
    </source>
</evidence>